<reference evidence="2 3" key="1">
    <citation type="submission" date="2017-11" db="EMBL/GenBank/DDBJ databases">
        <title>A major lineage of nontailed dsDNA viruses as unrecognized killers of marine bacteria.</title>
        <authorList>
            <person name="Kauffman K.M."/>
            <person name="Hussain F.A."/>
            <person name="Yang J."/>
            <person name="Arevalo P."/>
            <person name="Brown J.M."/>
            <person name="Chang W.K."/>
            <person name="VanInsberghe D."/>
            <person name="Elsherbini J."/>
            <person name="Cutler M.B."/>
            <person name="Kelly L."/>
            <person name="Polz M.F."/>
        </authorList>
    </citation>
    <scope>NUCLEOTIDE SEQUENCE [LARGE SCALE GENOMIC DNA]</scope>
</reference>
<dbReference type="Proteomes" id="UP000269294">
    <property type="component" value="Segment"/>
</dbReference>
<sequence length="67" mass="7339">MNNKQVERIITLYLAVSKVIAMLILALVLFFGGMLAAEASNSAPKDGLCEYMVIQDGEILSLEVFEC</sequence>
<gene>
    <name evidence="2" type="ORF">NVP1204O_46</name>
</gene>
<accession>A0A2I7RNP6</accession>
<dbReference type="SMR" id="A0A2I7RNP6"/>
<name>A0A2I7RNP6_9CAUD</name>
<proteinExistence type="predicted"/>
<keyword evidence="3" id="KW-1185">Reference proteome</keyword>
<dbReference type="EMBL" id="MG592574">
    <property type="protein sequence ID" value="AUR95266.1"/>
    <property type="molecule type" value="Genomic_DNA"/>
</dbReference>
<organism evidence="2 3">
    <name type="scientific">Vibrio phage 1.204.O._10N.222.46.F12</name>
    <dbReference type="NCBI Taxonomy" id="1881263"/>
    <lineage>
        <taxon>Viruses</taxon>
        <taxon>Duplodnaviria</taxon>
        <taxon>Heunggongvirae</taxon>
        <taxon>Uroviricota</taxon>
        <taxon>Caudoviricetes</taxon>
        <taxon>Autographivirales</taxon>
        <taxon>Cyclitvirus</taxon>
        <taxon>Cyclitvirus cyclit</taxon>
    </lineage>
</organism>
<keyword evidence="1" id="KW-0472">Membrane</keyword>
<feature type="transmembrane region" description="Helical" evidence="1">
    <location>
        <begin position="12"/>
        <end position="37"/>
    </location>
</feature>
<keyword evidence="1" id="KW-1133">Transmembrane helix</keyword>
<protein>
    <submittedName>
        <fullName evidence="2">TMhelix containing protein</fullName>
    </submittedName>
</protein>
<keyword evidence="1" id="KW-0812">Transmembrane</keyword>
<evidence type="ECO:0000313" key="2">
    <source>
        <dbReference type="EMBL" id="AUR95266.1"/>
    </source>
</evidence>
<evidence type="ECO:0000313" key="3">
    <source>
        <dbReference type="Proteomes" id="UP000269294"/>
    </source>
</evidence>
<evidence type="ECO:0000256" key="1">
    <source>
        <dbReference type="SAM" id="Phobius"/>
    </source>
</evidence>